<name>A0A644VI56_9ZZZZ</name>
<dbReference type="AlphaFoldDB" id="A0A644VI56"/>
<sequence>MAKEEKKAIKLTDKVKIVATEEAKHMVAGQEYEVHPTQAELLKKKGWAVDPGKKASAKA</sequence>
<comment type="caution">
    <text evidence="1">The sequence shown here is derived from an EMBL/GenBank/DDBJ whole genome shotgun (WGS) entry which is preliminary data.</text>
</comment>
<protein>
    <submittedName>
        <fullName evidence="1">Uncharacterized protein</fullName>
    </submittedName>
</protein>
<proteinExistence type="predicted"/>
<reference evidence="1" key="1">
    <citation type="submission" date="2019-08" db="EMBL/GenBank/DDBJ databases">
        <authorList>
            <person name="Kucharzyk K."/>
            <person name="Murdoch R.W."/>
            <person name="Higgins S."/>
            <person name="Loffler F."/>
        </authorList>
    </citation>
    <scope>NUCLEOTIDE SEQUENCE</scope>
</reference>
<evidence type="ECO:0000313" key="1">
    <source>
        <dbReference type="EMBL" id="MPL90917.1"/>
    </source>
</evidence>
<dbReference type="EMBL" id="VSSQ01000316">
    <property type="protein sequence ID" value="MPL90917.1"/>
    <property type="molecule type" value="Genomic_DNA"/>
</dbReference>
<accession>A0A644VI56</accession>
<gene>
    <name evidence="1" type="ORF">SDC9_36975</name>
</gene>
<organism evidence="1">
    <name type="scientific">bioreactor metagenome</name>
    <dbReference type="NCBI Taxonomy" id="1076179"/>
    <lineage>
        <taxon>unclassified sequences</taxon>
        <taxon>metagenomes</taxon>
        <taxon>ecological metagenomes</taxon>
    </lineage>
</organism>